<dbReference type="Pfam" id="PF05958">
    <property type="entry name" value="tRNA_U5-meth_tr"/>
    <property type="match status" value="1"/>
</dbReference>
<feature type="binding site" evidence="4">
    <location>
        <position position="71"/>
    </location>
    <ligand>
        <name>S-adenosyl-L-methionine</name>
        <dbReference type="ChEBI" id="CHEBI:59789"/>
    </ligand>
</feature>
<evidence type="ECO:0000256" key="2">
    <source>
        <dbReference type="ARBA" id="ARBA00022679"/>
    </source>
</evidence>
<dbReference type="SUPFAM" id="SSF53335">
    <property type="entry name" value="S-adenosyl-L-methionine-dependent methyltransferases"/>
    <property type="match status" value="1"/>
</dbReference>
<evidence type="ECO:0000256" key="3">
    <source>
        <dbReference type="ARBA" id="ARBA00022691"/>
    </source>
</evidence>
<dbReference type="Proteomes" id="UP001321477">
    <property type="component" value="Chromosome"/>
</dbReference>
<evidence type="ECO:0000313" key="5">
    <source>
        <dbReference type="EMBL" id="BDZ53787.1"/>
    </source>
</evidence>
<sequence>MGDRSFTLQRDGFWQVHRGAAATLTAAVRAAVDADAFDPAADNQDLYGGVGLLAAALGDRFGVATRITSVEADPRATEHAGANLAEWVGARAVTDRVDRHLERLVDRGERALRGATVVLDPPRSGAGRAVVERLAALGPEQVVYVACDPVALARDVATFRAHGYGLETVRAFDLFPNTHHVEAVARLRAIV</sequence>
<feature type="binding site" evidence="4">
    <location>
        <position position="15"/>
    </location>
    <ligand>
        <name>S-adenosyl-L-methionine</name>
        <dbReference type="ChEBI" id="CHEBI:59789"/>
    </ligand>
</feature>
<evidence type="ECO:0000313" key="6">
    <source>
        <dbReference type="Proteomes" id="UP001321477"/>
    </source>
</evidence>
<gene>
    <name evidence="5" type="ORF">GCM10025870_08600</name>
</gene>
<dbReference type="PROSITE" id="PS51687">
    <property type="entry name" value="SAM_MT_RNA_M5U"/>
    <property type="match status" value="1"/>
</dbReference>
<feature type="active site" description="Nucleophile" evidence="4">
    <location>
        <position position="147"/>
    </location>
</feature>
<protein>
    <recommendedName>
        <fullName evidence="7">tRNA (Uracil-5-)-methyltransferase</fullName>
    </recommendedName>
</protein>
<dbReference type="EMBL" id="AP027734">
    <property type="protein sequence ID" value="BDZ53787.1"/>
    <property type="molecule type" value="Genomic_DNA"/>
</dbReference>
<dbReference type="PANTHER" id="PTHR11061:SF30">
    <property type="entry name" value="TRNA (URACIL(54)-C(5))-METHYLTRANSFERASE"/>
    <property type="match status" value="1"/>
</dbReference>
<keyword evidence="6" id="KW-1185">Reference proteome</keyword>
<evidence type="ECO:0008006" key="7">
    <source>
        <dbReference type="Google" id="ProtNLM"/>
    </source>
</evidence>
<dbReference type="PANTHER" id="PTHR11061">
    <property type="entry name" value="RNA M5U METHYLTRANSFERASE"/>
    <property type="match status" value="1"/>
</dbReference>
<name>A0ABN6Y8U3_9MICO</name>
<dbReference type="Gene3D" id="3.40.50.150">
    <property type="entry name" value="Vaccinia Virus protein VP39"/>
    <property type="match status" value="1"/>
</dbReference>
<keyword evidence="3 4" id="KW-0949">S-adenosyl-L-methionine</keyword>
<evidence type="ECO:0000256" key="1">
    <source>
        <dbReference type="ARBA" id="ARBA00022603"/>
    </source>
</evidence>
<comment type="similarity">
    <text evidence="4">Belongs to the class I-like SAM-binding methyltransferase superfamily. RNA M5U methyltransferase family.</text>
</comment>
<reference evidence="6" key="1">
    <citation type="journal article" date="2019" name="Int. J. Syst. Evol. Microbiol.">
        <title>The Global Catalogue of Microorganisms (GCM) 10K type strain sequencing project: providing services to taxonomists for standard genome sequencing and annotation.</title>
        <authorList>
            <consortium name="The Broad Institute Genomics Platform"/>
            <consortium name="The Broad Institute Genome Sequencing Center for Infectious Disease"/>
            <person name="Wu L."/>
            <person name="Ma J."/>
        </authorList>
    </citation>
    <scope>NUCLEOTIDE SEQUENCE [LARGE SCALE GENOMIC DNA]</scope>
    <source>
        <strain evidence="6">NBRC 109019</strain>
    </source>
</reference>
<feature type="binding site" evidence="4">
    <location>
        <position position="47"/>
    </location>
    <ligand>
        <name>S-adenosyl-L-methionine</name>
        <dbReference type="ChEBI" id="CHEBI:59789"/>
    </ligand>
</feature>
<keyword evidence="1 4" id="KW-0489">Methyltransferase</keyword>
<keyword evidence="2 4" id="KW-0808">Transferase</keyword>
<feature type="binding site" evidence="4">
    <location>
        <position position="120"/>
    </location>
    <ligand>
        <name>S-adenosyl-L-methionine</name>
        <dbReference type="ChEBI" id="CHEBI:59789"/>
    </ligand>
</feature>
<organism evidence="5 6">
    <name type="scientific">Agromyces marinus</name>
    <dbReference type="NCBI Taxonomy" id="1389020"/>
    <lineage>
        <taxon>Bacteria</taxon>
        <taxon>Bacillati</taxon>
        <taxon>Actinomycetota</taxon>
        <taxon>Actinomycetes</taxon>
        <taxon>Micrococcales</taxon>
        <taxon>Microbacteriaceae</taxon>
        <taxon>Agromyces</taxon>
    </lineage>
</organism>
<evidence type="ECO:0000256" key="4">
    <source>
        <dbReference type="PROSITE-ProRule" id="PRU01024"/>
    </source>
</evidence>
<dbReference type="InterPro" id="IPR029063">
    <property type="entry name" value="SAM-dependent_MTases_sf"/>
</dbReference>
<accession>A0ABN6Y8U3</accession>
<dbReference type="InterPro" id="IPR010280">
    <property type="entry name" value="U5_MeTrfase_fam"/>
</dbReference>
<proteinExistence type="inferred from homology"/>